<evidence type="ECO:0000313" key="11">
    <source>
        <dbReference type="Proteomes" id="UP000800200"/>
    </source>
</evidence>
<comment type="similarity">
    <text evidence="2 8">Belongs to the Mediator complex subunit 18 family.</text>
</comment>
<protein>
    <recommendedName>
        <fullName evidence="3 8">Mediator of RNA polymerase II transcription subunit 18</fullName>
    </recommendedName>
    <alternativeName>
        <fullName evidence="7 8">Mediator complex subunit 18</fullName>
    </alternativeName>
</protein>
<evidence type="ECO:0000313" key="10">
    <source>
        <dbReference type="EMBL" id="KAF2184428.1"/>
    </source>
</evidence>
<keyword evidence="6 8" id="KW-0539">Nucleus</keyword>
<comment type="function">
    <text evidence="8">Component of the Mediator complex, a coactivator involved in the regulated transcription of nearly all RNA polymerase II-dependent genes. Mediator functions as a bridge to convey information from gene-specific regulatory proteins to the basal RNA polymerase II transcription machinery. Mediator is recruited to promoters by direct interactions with regulatory proteins and serves as a scaffold for the assembly of a functional preinitiation complex with RNA polymerase II and the general transcription factors.</text>
</comment>
<keyword evidence="5 8" id="KW-0804">Transcription</keyword>
<dbReference type="EMBL" id="ML994638">
    <property type="protein sequence ID" value="KAF2184428.1"/>
    <property type="molecule type" value="Genomic_DNA"/>
</dbReference>
<name>A0A6A6E1R7_9PEZI</name>
<dbReference type="GO" id="GO:0016592">
    <property type="term" value="C:mediator complex"/>
    <property type="evidence" value="ECO:0007669"/>
    <property type="project" value="InterPro"/>
</dbReference>
<comment type="subunit">
    <text evidence="8">Component of the Mediator complex.</text>
</comment>
<reference evidence="10" key="1">
    <citation type="journal article" date="2020" name="Stud. Mycol.">
        <title>101 Dothideomycetes genomes: a test case for predicting lifestyles and emergence of pathogens.</title>
        <authorList>
            <person name="Haridas S."/>
            <person name="Albert R."/>
            <person name="Binder M."/>
            <person name="Bloem J."/>
            <person name="Labutti K."/>
            <person name="Salamov A."/>
            <person name="Andreopoulos B."/>
            <person name="Baker S."/>
            <person name="Barry K."/>
            <person name="Bills G."/>
            <person name="Bluhm B."/>
            <person name="Cannon C."/>
            <person name="Castanera R."/>
            <person name="Culley D."/>
            <person name="Daum C."/>
            <person name="Ezra D."/>
            <person name="Gonzalez J."/>
            <person name="Henrissat B."/>
            <person name="Kuo A."/>
            <person name="Liang C."/>
            <person name="Lipzen A."/>
            <person name="Lutzoni F."/>
            <person name="Magnuson J."/>
            <person name="Mondo S."/>
            <person name="Nolan M."/>
            <person name="Ohm R."/>
            <person name="Pangilinan J."/>
            <person name="Park H.-J."/>
            <person name="Ramirez L."/>
            <person name="Alfaro M."/>
            <person name="Sun H."/>
            <person name="Tritt A."/>
            <person name="Yoshinaga Y."/>
            <person name="Zwiers L.-H."/>
            <person name="Turgeon B."/>
            <person name="Goodwin S."/>
            <person name="Spatafora J."/>
            <person name="Crous P."/>
            <person name="Grigoriev I."/>
        </authorList>
    </citation>
    <scope>NUCLEOTIDE SEQUENCE</scope>
    <source>
        <strain evidence="10">CBS 207.26</strain>
    </source>
</reference>
<dbReference type="GO" id="GO:0006369">
    <property type="term" value="P:termination of RNA polymerase II transcription"/>
    <property type="evidence" value="ECO:0007669"/>
    <property type="project" value="TreeGrafter"/>
</dbReference>
<evidence type="ECO:0000256" key="4">
    <source>
        <dbReference type="ARBA" id="ARBA00023015"/>
    </source>
</evidence>
<proteinExistence type="inferred from homology"/>
<dbReference type="PANTHER" id="PTHR13321:SF2">
    <property type="entry name" value="MEDIATOR OF RNA POLYMERASE II TRANSCRIPTION SUBUNIT 18"/>
    <property type="match status" value="1"/>
</dbReference>
<dbReference type="Pfam" id="PF09637">
    <property type="entry name" value="Med18"/>
    <property type="match status" value="1"/>
</dbReference>
<evidence type="ECO:0000256" key="3">
    <source>
        <dbReference type="ARBA" id="ARBA00019612"/>
    </source>
</evidence>
<accession>A0A6A6E1R7</accession>
<feature type="region of interest" description="Disordered" evidence="9">
    <location>
        <begin position="86"/>
        <end position="110"/>
    </location>
</feature>
<organism evidence="10 11">
    <name type="scientific">Zopfia rhizophila CBS 207.26</name>
    <dbReference type="NCBI Taxonomy" id="1314779"/>
    <lineage>
        <taxon>Eukaryota</taxon>
        <taxon>Fungi</taxon>
        <taxon>Dikarya</taxon>
        <taxon>Ascomycota</taxon>
        <taxon>Pezizomycotina</taxon>
        <taxon>Dothideomycetes</taxon>
        <taxon>Dothideomycetes incertae sedis</taxon>
        <taxon>Zopfiaceae</taxon>
        <taxon>Zopfia</taxon>
    </lineage>
</organism>
<keyword evidence="8" id="KW-0010">Activator</keyword>
<dbReference type="GO" id="GO:0070847">
    <property type="term" value="C:core mediator complex"/>
    <property type="evidence" value="ECO:0007669"/>
    <property type="project" value="TreeGrafter"/>
</dbReference>
<dbReference type="InterPro" id="IPR019095">
    <property type="entry name" value="Mediator_Med18"/>
</dbReference>
<keyword evidence="4 8" id="KW-0805">Transcription regulation</keyword>
<evidence type="ECO:0000256" key="8">
    <source>
        <dbReference type="RuleBase" id="RU364150"/>
    </source>
</evidence>
<dbReference type="Gene3D" id="2.40.320.10">
    <property type="entry name" value="Hypothetical Protein Pfu-838710-001"/>
    <property type="match status" value="1"/>
</dbReference>
<evidence type="ECO:0000256" key="7">
    <source>
        <dbReference type="ARBA" id="ARBA00032012"/>
    </source>
</evidence>
<dbReference type="Proteomes" id="UP000800200">
    <property type="component" value="Unassembled WGS sequence"/>
</dbReference>
<sequence length="279" mass="31259">MHELLLFGQVPRSRHEQVLKILAGVAAMQPHRVLERHVVYKPQREPEEPGSHLRRGGTQAVTQKQIKQVAPKDLYFTQLVQTLSEDDFNQPNGQMQENGEPQLAGGGDSGVEPKWSEQFHDVPDTSDRGVLVRMSITTDIMSGDPHAYMIEGGNQFVSEYYQEGHRFVHENIVILLHRVLQELGVRPLETPPKPILPAFAALQPLDPSGGYILQAMIRVLDLNNPTILDAGVEELKRFKAQIKGCVELDVPDRLLLDTRVKYKPKQVVPPSKPAQAGVR</sequence>
<dbReference type="GO" id="GO:0003712">
    <property type="term" value="F:transcription coregulator activity"/>
    <property type="evidence" value="ECO:0007669"/>
    <property type="project" value="InterPro"/>
</dbReference>
<feature type="compositionally biased region" description="Polar residues" evidence="9">
    <location>
        <begin position="86"/>
        <end position="99"/>
    </location>
</feature>
<evidence type="ECO:0000256" key="9">
    <source>
        <dbReference type="SAM" id="MobiDB-lite"/>
    </source>
</evidence>
<evidence type="ECO:0000256" key="6">
    <source>
        <dbReference type="ARBA" id="ARBA00023242"/>
    </source>
</evidence>
<gene>
    <name evidence="8" type="primary">MED18</name>
    <name evidence="10" type="ORF">K469DRAFT_709167</name>
</gene>
<evidence type="ECO:0000256" key="1">
    <source>
        <dbReference type="ARBA" id="ARBA00004123"/>
    </source>
</evidence>
<dbReference type="PANTHER" id="PTHR13321">
    <property type="entry name" value="MEDIATOR OF RNA POLYMERASE II TRANSCRIPTION, SUBUNIT 18"/>
    <property type="match status" value="1"/>
</dbReference>
<feature type="region of interest" description="Disordered" evidence="9">
    <location>
        <begin position="43"/>
        <end position="63"/>
    </location>
</feature>
<dbReference type="GO" id="GO:0006357">
    <property type="term" value="P:regulation of transcription by RNA polymerase II"/>
    <property type="evidence" value="ECO:0007669"/>
    <property type="project" value="InterPro"/>
</dbReference>
<dbReference type="AlphaFoldDB" id="A0A6A6E1R7"/>
<evidence type="ECO:0000256" key="5">
    <source>
        <dbReference type="ARBA" id="ARBA00023163"/>
    </source>
</evidence>
<comment type="subcellular location">
    <subcellularLocation>
        <location evidence="1 8">Nucleus</location>
    </subcellularLocation>
</comment>
<dbReference type="OrthoDB" id="5348092at2759"/>
<keyword evidence="11" id="KW-1185">Reference proteome</keyword>
<evidence type="ECO:0000256" key="2">
    <source>
        <dbReference type="ARBA" id="ARBA00009814"/>
    </source>
</evidence>